<reference evidence="4" key="1">
    <citation type="submission" date="2015-11" db="EMBL/GenBank/DDBJ databases">
        <authorList>
            <person name="Varghese N."/>
        </authorList>
    </citation>
    <scope>NUCLEOTIDE SEQUENCE [LARGE SCALE GENOMIC DNA]</scope>
    <source>
        <strain evidence="4">DSM 45899</strain>
    </source>
</reference>
<dbReference type="SMART" id="SM00257">
    <property type="entry name" value="LysM"/>
    <property type="match status" value="1"/>
</dbReference>
<feature type="signal peptide" evidence="1">
    <location>
        <begin position="1"/>
        <end position="26"/>
    </location>
</feature>
<dbReference type="CDD" id="cd00118">
    <property type="entry name" value="LysM"/>
    <property type="match status" value="1"/>
</dbReference>
<dbReference type="Proteomes" id="UP000198802">
    <property type="component" value="Unassembled WGS sequence"/>
</dbReference>
<gene>
    <name evidence="3" type="ORF">Ga0074812_105249</name>
</gene>
<keyword evidence="1" id="KW-0732">Signal</keyword>
<dbReference type="RefSeq" id="WP_091274309.1">
    <property type="nucleotide sequence ID" value="NZ_FAOZ01000005.1"/>
</dbReference>
<evidence type="ECO:0000259" key="2">
    <source>
        <dbReference type="PROSITE" id="PS51782"/>
    </source>
</evidence>
<evidence type="ECO:0000256" key="1">
    <source>
        <dbReference type="SAM" id="SignalP"/>
    </source>
</evidence>
<dbReference type="AlphaFoldDB" id="A0A0S4QJD5"/>
<dbReference type="InterPro" id="IPR036779">
    <property type="entry name" value="LysM_dom_sf"/>
</dbReference>
<dbReference type="Gene3D" id="3.10.350.10">
    <property type="entry name" value="LysM domain"/>
    <property type="match status" value="1"/>
</dbReference>
<evidence type="ECO:0000313" key="4">
    <source>
        <dbReference type="Proteomes" id="UP000198802"/>
    </source>
</evidence>
<evidence type="ECO:0000313" key="3">
    <source>
        <dbReference type="EMBL" id="CUU55597.1"/>
    </source>
</evidence>
<dbReference type="PROSITE" id="PS51782">
    <property type="entry name" value="LYSM"/>
    <property type="match status" value="1"/>
</dbReference>
<sequence length="83" mass="8772">MFAALACLSGALVLSLALVTASQAFTATPVDCQVHVVRQGETLWEVARGIDPEADTRAVVRRLMSLNDLPTADLVPGQPLCLP</sequence>
<protein>
    <submittedName>
        <fullName evidence="3">LysM domain-containing protein</fullName>
    </submittedName>
</protein>
<dbReference type="Pfam" id="PF01476">
    <property type="entry name" value="LysM"/>
    <property type="match status" value="1"/>
</dbReference>
<accession>A0A0S4QJD5</accession>
<organism evidence="3 4">
    <name type="scientific">Parafrankia irregularis</name>
    <dbReference type="NCBI Taxonomy" id="795642"/>
    <lineage>
        <taxon>Bacteria</taxon>
        <taxon>Bacillati</taxon>
        <taxon>Actinomycetota</taxon>
        <taxon>Actinomycetes</taxon>
        <taxon>Frankiales</taxon>
        <taxon>Frankiaceae</taxon>
        <taxon>Parafrankia</taxon>
    </lineage>
</organism>
<name>A0A0S4QJD5_9ACTN</name>
<dbReference type="SUPFAM" id="SSF54106">
    <property type="entry name" value="LysM domain"/>
    <property type="match status" value="1"/>
</dbReference>
<keyword evidence="4" id="KW-1185">Reference proteome</keyword>
<feature type="domain" description="LysM" evidence="2">
    <location>
        <begin position="33"/>
        <end position="82"/>
    </location>
</feature>
<dbReference type="InterPro" id="IPR018392">
    <property type="entry name" value="LysM"/>
</dbReference>
<proteinExistence type="predicted"/>
<feature type="chain" id="PRO_5006626301" evidence="1">
    <location>
        <begin position="27"/>
        <end position="83"/>
    </location>
</feature>
<dbReference type="EMBL" id="FAOZ01000005">
    <property type="protein sequence ID" value="CUU55597.1"/>
    <property type="molecule type" value="Genomic_DNA"/>
</dbReference>